<dbReference type="EMBL" id="JALEMU010000007">
    <property type="protein sequence ID" value="MCI5754714.1"/>
    <property type="molecule type" value="Genomic_DNA"/>
</dbReference>
<protein>
    <submittedName>
        <fullName evidence="2">Zinc ribbon domain-containing protein</fullName>
    </submittedName>
</protein>
<dbReference type="AlphaFoldDB" id="A0AAE3FFN7"/>
<gene>
    <name evidence="2" type="ORF">MR241_00275</name>
</gene>
<feature type="transmembrane region" description="Helical" evidence="1">
    <location>
        <begin position="6"/>
        <end position="27"/>
    </location>
</feature>
<proteinExistence type="predicted"/>
<keyword evidence="1" id="KW-0812">Transmembrane</keyword>
<name>A0AAE3FFN7_9BACT</name>
<evidence type="ECO:0000313" key="3">
    <source>
        <dbReference type="Proteomes" id="UP001139365"/>
    </source>
</evidence>
<reference evidence="2 3" key="1">
    <citation type="submission" date="2022-03" db="EMBL/GenBank/DDBJ databases">
        <title>Metagenome-assembled genomes from swine fecal metagenomes.</title>
        <authorList>
            <person name="Holman D.B."/>
            <person name="Kommadath A."/>
        </authorList>
    </citation>
    <scope>NUCLEOTIDE SEQUENCE [LARGE SCALE GENOMIC DNA]</scope>
    <source>
        <strain evidence="2">SUG147</strain>
    </source>
</reference>
<organism evidence="2 3">
    <name type="scientific">Candidatus Colimorpha enterica</name>
    <dbReference type="NCBI Taxonomy" id="3083063"/>
    <lineage>
        <taxon>Bacteria</taxon>
        <taxon>Pseudomonadati</taxon>
        <taxon>Bacteroidota</taxon>
        <taxon>Bacteroidia</taxon>
        <taxon>Bacteroidales</taxon>
        <taxon>Candidatus Colimorpha</taxon>
    </lineage>
</organism>
<sequence length="194" mass="21265">MNTGTIIFLAVLAIIIAAPAIVIAVAVKKLNANRLIRTAAYTLSNGGFQQFDDRPRSLNGCESIYLSQIRSDFPDFDPTAVYTKAKRTLEEKLSGKDSLKIHNTVISGYKKALYEKTVVLQAALQYREGGMLLQKRYVLLYSYLVGKNGTVLTANCPNCGAPVSDSSARICRYCDSLLVNPLGGEWKFTDISEG</sequence>
<dbReference type="Proteomes" id="UP001139365">
    <property type="component" value="Unassembled WGS sequence"/>
</dbReference>
<evidence type="ECO:0000313" key="2">
    <source>
        <dbReference type="EMBL" id="MCI5754714.1"/>
    </source>
</evidence>
<keyword evidence="1" id="KW-0472">Membrane</keyword>
<evidence type="ECO:0000256" key="1">
    <source>
        <dbReference type="SAM" id="Phobius"/>
    </source>
</evidence>
<accession>A0AAE3FFN7</accession>
<keyword evidence="1" id="KW-1133">Transmembrane helix</keyword>
<comment type="caution">
    <text evidence="2">The sequence shown here is derived from an EMBL/GenBank/DDBJ whole genome shotgun (WGS) entry which is preliminary data.</text>
</comment>